<dbReference type="EMBL" id="JACGCM010001747">
    <property type="protein sequence ID" value="KAF6150272.1"/>
    <property type="molecule type" value="Genomic_DNA"/>
</dbReference>
<dbReference type="GO" id="GO:0008104">
    <property type="term" value="P:intracellular protein localization"/>
    <property type="evidence" value="ECO:0007669"/>
    <property type="project" value="TreeGrafter"/>
</dbReference>
<dbReference type="PANTHER" id="PTHR21426">
    <property type="entry name" value="EXOCYST COMPLEX COMPONENT 8"/>
    <property type="match status" value="1"/>
</dbReference>
<organism evidence="2 3">
    <name type="scientific">Kingdonia uniflora</name>
    <dbReference type="NCBI Taxonomy" id="39325"/>
    <lineage>
        <taxon>Eukaryota</taxon>
        <taxon>Viridiplantae</taxon>
        <taxon>Streptophyta</taxon>
        <taxon>Embryophyta</taxon>
        <taxon>Tracheophyta</taxon>
        <taxon>Spermatophyta</taxon>
        <taxon>Magnoliopsida</taxon>
        <taxon>Ranunculales</taxon>
        <taxon>Circaeasteraceae</taxon>
        <taxon>Kingdonia</taxon>
    </lineage>
</organism>
<gene>
    <name evidence="2" type="ORF">GIB67_033971</name>
</gene>
<evidence type="ECO:0000256" key="1">
    <source>
        <dbReference type="ARBA" id="ARBA00022448"/>
    </source>
</evidence>
<accession>A0A7J7M609</accession>
<dbReference type="GO" id="GO:0006893">
    <property type="term" value="P:Golgi to plasma membrane transport"/>
    <property type="evidence" value="ECO:0007669"/>
    <property type="project" value="TreeGrafter"/>
</dbReference>
<dbReference type="AlphaFoldDB" id="A0A7J7M609"/>
<dbReference type="OrthoDB" id="1729314at2759"/>
<evidence type="ECO:0000313" key="3">
    <source>
        <dbReference type="Proteomes" id="UP000541444"/>
    </source>
</evidence>
<proteinExistence type="predicted"/>
<dbReference type="GO" id="GO:0006887">
    <property type="term" value="P:exocytosis"/>
    <property type="evidence" value="ECO:0007669"/>
    <property type="project" value="InterPro"/>
</dbReference>
<dbReference type="GO" id="GO:0000145">
    <property type="term" value="C:exocyst"/>
    <property type="evidence" value="ECO:0007669"/>
    <property type="project" value="InterPro"/>
</dbReference>
<reference evidence="2 3" key="1">
    <citation type="journal article" date="2020" name="IScience">
        <title>Genome Sequencing of the Endangered Kingdonia uniflora (Circaeasteraceae, Ranunculales) Reveals Potential Mechanisms of Evolutionary Specialization.</title>
        <authorList>
            <person name="Sun Y."/>
            <person name="Deng T."/>
            <person name="Zhang A."/>
            <person name="Moore M.J."/>
            <person name="Landis J.B."/>
            <person name="Lin N."/>
            <person name="Zhang H."/>
            <person name="Zhang X."/>
            <person name="Huang J."/>
            <person name="Zhang X."/>
            <person name="Sun H."/>
            <person name="Wang H."/>
        </authorList>
    </citation>
    <scope>NUCLEOTIDE SEQUENCE [LARGE SCALE GENOMIC DNA]</scope>
    <source>
        <strain evidence="2">TB1705</strain>
        <tissue evidence="2">Leaf</tissue>
    </source>
</reference>
<dbReference type="InterPro" id="IPR033961">
    <property type="entry name" value="Exo84"/>
</dbReference>
<evidence type="ECO:0000313" key="2">
    <source>
        <dbReference type="EMBL" id="KAF6150272.1"/>
    </source>
</evidence>
<comment type="caution">
    <text evidence="2">The sequence shown here is derived from an EMBL/GenBank/DDBJ whole genome shotgun (WGS) entry which is preliminary data.</text>
</comment>
<dbReference type="Proteomes" id="UP000541444">
    <property type="component" value="Unassembled WGS sequence"/>
</dbReference>
<dbReference type="PANTHER" id="PTHR21426:SF2">
    <property type="entry name" value="EXOCYST COMPLEX COMPONENT EXO84C"/>
    <property type="match status" value="1"/>
</dbReference>
<name>A0A7J7M609_9MAGN</name>
<keyword evidence="3" id="KW-1185">Reference proteome</keyword>
<sequence>MTSQLTEWIPPQSKVNSVYQSNSEKGIRKLCCEHKLIELHKHVSFQRIFVQDLMTGICREWEEWNQVDGETSEAKEDPPVCNPLLNEVEIHRMAFLENIDVLFAEHKVEEALEALDTEEKSFS</sequence>
<keyword evidence="1" id="KW-0813">Transport</keyword>
<protein>
    <submittedName>
        <fullName evidence="2">Uncharacterized protein</fullName>
    </submittedName>
</protein>